<dbReference type="Proteomes" id="UP000606172">
    <property type="component" value="Unassembled WGS sequence"/>
</dbReference>
<protein>
    <submittedName>
        <fullName evidence="1">Uncharacterized protein</fullName>
    </submittedName>
</protein>
<keyword evidence="2" id="KW-1185">Reference proteome</keyword>
<accession>A0A919RQ01</accession>
<gene>
    <name evidence="1" type="ORF">Ssi02_65420</name>
</gene>
<evidence type="ECO:0000313" key="2">
    <source>
        <dbReference type="Proteomes" id="UP000606172"/>
    </source>
</evidence>
<dbReference type="EMBL" id="BOOW01000043">
    <property type="protein sequence ID" value="GII96311.1"/>
    <property type="molecule type" value="Genomic_DNA"/>
</dbReference>
<evidence type="ECO:0000313" key="1">
    <source>
        <dbReference type="EMBL" id="GII96311.1"/>
    </source>
</evidence>
<organism evidence="1 2">
    <name type="scientific">Sinosporangium siamense</name>
    <dbReference type="NCBI Taxonomy" id="1367973"/>
    <lineage>
        <taxon>Bacteria</taxon>
        <taxon>Bacillati</taxon>
        <taxon>Actinomycetota</taxon>
        <taxon>Actinomycetes</taxon>
        <taxon>Streptosporangiales</taxon>
        <taxon>Streptosporangiaceae</taxon>
        <taxon>Sinosporangium</taxon>
    </lineage>
</organism>
<comment type="caution">
    <text evidence="1">The sequence shown here is derived from an EMBL/GenBank/DDBJ whole genome shotgun (WGS) entry which is preliminary data.</text>
</comment>
<name>A0A919RQ01_9ACTN</name>
<sequence>MGLCLFPGDGESDGPDACFSYGEFALFRRRLALAEDFHLEEMQGFGGVRPWKDVRTALEPLLNHPDDHSRSLSPLECEAIVARLENILLEWVSSESSDFELKEHIRDARKVIAVMHVCIQKNVELCLM</sequence>
<proteinExistence type="predicted"/>
<dbReference type="AlphaFoldDB" id="A0A919RQ01"/>
<reference evidence="1" key="1">
    <citation type="submission" date="2021-01" db="EMBL/GenBank/DDBJ databases">
        <title>Whole genome shotgun sequence of Sinosporangium siamense NBRC 109515.</title>
        <authorList>
            <person name="Komaki H."/>
            <person name="Tamura T."/>
        </authorList>
    </citation>
    <scope>NUCLEOTIDE SEQUENCE</scope>
    <source>
        <strain evidence="1">NBRC 109515</strain>
    </source>
</reference>